<evidence type="ECO:0000313" key="2">
    <source>
        <dbReference type="Proteomes" id="UP001243375"/>
    </source>
</evidence>
<proteinExistence type="predicted"/>
<keyword evidence="2" id="KW-1185">Reference proteome</keyword>
<dbReference type="Proteomes" id="UP001243375">
    <property type="component" value="Unassembled WGS sequence"/>
</dbReference>
<name>A0ACC2WSV9_9TREE</name>
<comment type="caution">
    <text evidence="1">The sequence shown here is derived from an EMBL/GenBank/DDBJ whole genome shotgun (WGS) entry which is preliminary data.</text>
</comment>
<gene>
    <name evidence="1" type="ORF">QFC22_005722</name>
</gene>
<sequence length="757" mass="79541">MHLVKLSATVSLLVSSALALPSTTSNTHAKRDVIYTGATVNGQTYDYVIAGGGLAGMVLAGRLSEDANRRVLVIEAGYDEEGRQDVTDPSRYQSTFNTWLDYAYKTTPQQSANGATATIRAGRMLGGSTGINGLAYTKPHTFQIDAMQDLGNTGVNWDSLQAYMKKAEGFSAPSSGQAAAGLTFNPACHGTGGPIAVRYDPNASPQALERAFNQTVLGRGEPYAYDLTCGNPAGAAPVANTRDATYRIDAYRGYVWQKNRPNLVILAGATVGKVILNTSNPPRATGVEFRDEKGTTYTVNAALEVIMAAGAIKTPSILQQSGIGPRAVLTGAGVGVKVDLPVGQNLVDQVTSTTTFGFSGQRGGGQVITFPRFQDLVTGADADRLRNILNNNLAGYASAAVAAGASGNAAGLQKILETQRDWILNRGAGISESFDYSYDSTLGYDSWFLLSFTRGSVQIKDTNAYGGRVDIDPRYFGTEFDGLAQAATARYTRTVSQTAPLSGFVTGESAPGGGVSQGASLDAWVTWVKANFRSNWHPAGTASMMSRDLGGVVDPRYKVYGVNGLRVVDASILPYQVSSHLMSVFYGFAERAADVIKQDNAGNTGGGTATTTRATSTSSQATSTSSQPATTGAVIHPTGNTGKCLDVAGNARADGTAVDIYDCNNSAAQKWTFSRSGSGQIKLAGTNFCLDAGSNPGNGIKMKIWTVSVPRTDQKIRGDASSDAVASCSVTLESRPRRGLLAPTEESGFLRPINAWT</sequence>
<protein>
    <submittedName>
        <fullName evidence="1">Uncharacterized protein</fullName>
    </submittedName>
</protein>
<organism evidence="1 2">
    <name type="scientific">Naganishia vaughanmartiniae</name>
    <dbReference type="NCBI Taxonomy" id="1424756"/>
    <lineage>
        <taxon>Eukaryota</taxon>
        <taxon>Fungi</taxon>
        <taxon>Dikarya</taxon>
        <taxon>Basidiomycota</taxon>
        <taxon>Agaricomycotina</taxon>
        <taxon>Tremellomycetes</taxon>
        <taxon>Filobasidiales</taxon>
        <taxon>Filobasidiaceae</taxon>
        <taxon>Naganishia</taxon>
    </lineage>
</organism>
<evidence type="ECO:0000313" key="1">
    <source>
        <dbReference type="EMBL" id="KAJ9114270.1"/>
    </source>
</evidence>
<accession>A0ACC2WSV9</accession>
<reference evidence="1" key="1">
    <citation type="submission" date="2023-04" db="EMBL/GenBank/DDBJ databases">
        <title>Draft Genome sequencing of Naganishia species isolated from polar environments using Oxford Nanopore Technology.</title>
        <authorList>
            <person name="Leo P."/>
            <person name="Venkateswaran K."/>
        </authorList>
    </citation>
    <scope>NUCLEOTIDE SEQUENCE</scope>
    <source>
        <strain evidence="1">MNA-CCFEE 5425</strain>
    </source>
</reference>
<dbReference type="EMBL" id="JASBWU010000019">
    <property type="protein sequence ID" value="KAJ9114270.1"/>
    <property type="molecule type" value="Genomic_DNA"/>
</dbReference>